<dbReference type="RefSeq" id="WP_289161593.1">
    <property type="nucleotide sequence ID" value="NZ_JASZZN010000001.1"/>
</dbReference>
<dbReference type="PANTHER" id="PTHR34512">
    <property type="entry name" value="CELL SURFACE PROTEIN"/>
    <property type="match status" value="1"/>
</dbReference>
<protein>
    <submittedName>
        <fullName evidence="3">PQQ-binding-like beta-propeller repeat protein</fullName>
    </submittedName>
</protein>
<keyword evidence="1" id="KW-0732">Signal</keyword>
<dbReference type="InterPro" id="IPR015943">
    <property type="entry name" value="WD40/YVTN_repeat-like_dom_sf"/>
</dbReference>
<feature type="signal peptide" evidence="1">
    <location>
        <begin position="1"/>
        <end position="22"/>
    </location>
</feature>
<gene>
    <name evidence="3" type="ORF">QTN89_00495</name>
</gene>
<proteinExistence type="predicted"/>
<dbReference type="InterPro" id="IPR018391">
    <property type="entry name" value="PQQ_b-propeller_rpt"/>
</dbReference>
<comment type="caution">
    <text evidence="3">The sequence shown here is derived from an EMBL/GenBank/DDBJ whole genome shotgun (WGS) entry which is preliminary data.</text>
</comment>
<evidence type="ECO:0000313" key="3">
    <source>
        <dbReference type="EMBL" id="MDM4013887.1"/>
    </source>
</evidence>
<dbReference type="Gene3D" id="2.130.10.10">
    <property type="entry name" value="YVTN repeat-like/Quinoprotein amine dehydrogenase"/>
    <property type="match status" value="1"/>
</dbReference>
<organism evidence="3 4">
    <name type="scientific">Roseiconus lacunae</name>
    <dbReference type="NCBI Taxonomy" id="2605694"/>
    <lineage>
        <taxon>Bacteria</taxon>
        <taxon>Pseudomonadati</taxon>
        <taxon>Planctomycetota</taxon>
        <taxon>Planctomycetia</taxon>
        <taxon>Pirellulales</taxon>
        <taxon>Pirellulaceae</taxon>
        <taxon>Roseiconus</taxon>
    </lineage>
</organism>
<reference evidence="3 4" key="1">
    <citation type="submission" date="2023-06" db="EMBL/GenBank/DDBJ databases">
        <title>Roseiconus lacunae JC819 isolated from Gulf of Mannar region, Tamil Nadu.</title>
        <authorList>
            <person name="Pk S."/>
            <person name="Ch S."/>
            <person name="Ch V.R."/>
        </authorList>
    </citation>
    <scope>NUCLEOTIDE SEQUENCE [LARGE SCALE GENOMIC DNA]</scope>
    <source>
        <strain evidence="3 4">JC819</strain>
    </source>
</reference>
<dbReference type="Pfam" id="PF13360">
    <property type="entry name" value="PQQ_2"/>
    <property type="match status" value="1"/>
</dbReference>
<dbReference type="Proteomes" id="UP001239462">
    <property type="component" value="Unassembled WGS sequence"/>
</dbReference>
<dbReference type="SMART" id="SM00564">
    <property type="entry name" value="PQQ"/>
    <property type="match status" value="4"/>
</dbReference>
<feature type="chain" id="PRO_5047413396" evidence="1">
    <location>
        <begin position="23"/>
        <end position="461"/>
    </location>
</feature>
<feature type="domain" description="Pyrrolo-quinoline quinone repeat" evidence="2">
    <location>
        <begin position="167"/>
        <end position="303"/>
    </location>
</feature>
<dbReference type="InterPro" id="IPR002372">
    <property type="entry name" value="PQQ_rpt_dom"/>
</dbReference>
<evidence type="ECO:0000256" key="1">
    <source>
        <dbReference type="SAM" id="SignalP"/>
    </source>
</evidence>
<evidence type="ECO:0000259" key="2">
    <source>
        <dbReference type="Pfam" id="PF13360"/>
    </source>
</evidence>
<sequence>MKFLPVQVACVFVFLAATVVPAEENYPQFRGTDQIAVSPTPLPVRWSDVEGQREGVRWKVDPRGEGWSQPVVWEDHLYLTTAVPTSTETDTTKPENVRGGYGRDRDDLVNVVYDYQVVCIDRATGDEAWRRTVKTSRPPIPRHTTNTYATETPAVDGSRIYAYFGMNGVHCLDLDGKILWQTDLGVFEMRAGWGTASSIALLDNRLFVQVDNEEQSFLVCLDTATGKEVWRTNRPERSQYSSPYIWKNSQRTELIVGGMVYRSYDPETGRLLWQIDMNKGRSSATPIALGDRLFIGNELRNRGGSDDGGGRLYCIVPGGQGDITPPNDATTGDFVRWRMDESGIQMASPIYCQEKLFFFQRNAGVVTCVDALSGEKVFKSRVRGARAFWASPWTDGRHVYALDSSGNTHVIKPGESLDVIAVNELGDQMSWATPAFADGQIYLRTIDHLYSIARRGDGDGS</sequence>
<keyword evidence="4" id="KW-1185">Reference proteome</keyword>
<accession>A0ABT7PBL7</accession>
<dbReference type="Gene3D" id="2.40.10.480">
    <property type="match status" value="1"/>
</dbReference>
<dbReference type="SUPFAM" id="SSF50998">
    <property type="entry name" value="Quinoprotein alcohol dehydrogenase-like"/>
    <property type="match status" value="1"/>
</dbReference>
<dbReference type="PANTHER" id="PTHR34512:SF30">
    <property type="entry name" value="OUTER MEMBRANE PROTEIN ASSEMBLY FACTOR BAMB"/>
    <property type="match status" value="1"/>
</dbReference>
<name>A0ABT7PBL7_9BACT</name>
<dbReference type="InterPro" id="IPR011047">
    <property type="entry name" value="Quinoprotein_ADH-like_sf"/>
</dbReference>
<evidence type="ECO:0000313" key="4">
    <source>
        <dbReference type="Proteomes" id="UP001239462"/>
    </source>
</evidence>
<dbReference type="EMBL" id="JASZZN010000001">
    <property type="protein sequence ID" value="MDM4013887.1"/>
    <property type="molecule type" value="Genomic_DNA"/>
</dbReference>